<accession>A0A7V2T3S1</accession>
<organism evidence="10">
    <name type="scientific">Leucothrix mucor</name>
    <dbReference type="NCBI Taxonomy" id="45248"/>
    <lineage>
        <taxon>Bacteria</taxon>
        <taxon>Pseudomonadati</taxon>
        <taxon>Pseudomonadota</taxon>
        <taxon>Gammaproteobacteria</taxon>
        <taxon>Thiotrichales</taxon>
        <taxon>Thiotrichaceae</taxon>
        <taxon>Leucothrix</taxon>
    </lineage>
</organism>
<dbReference type="AlphaFoldDB" id="A0A7V2T3S1"/>
<dbReference type="Proteomes" id="UP000885750">
    <property type="component" value="Unassembled WGS sequence"/>
</dbReference>
<dbReference type="EC" id="3.6.1.41" evidence="3"/>
<evidence type="ECO:0000256" key="1">
    <source>
        <dbReference type="ARBA" id="ARBA00003413"/>
    </source>
</evidence>
<evidence type="ECO:0000256" key="7">
    <source>
        <dbReference type="ARBA" id="ARBA00033210"/>
    </source>
</evidence>
<evidence type="ECO:0000256" key="8">
    <source>
        <dbReference type="ARBA" id="ARBA00049417"/>
    </source>
</evidence>
<dbReference type="EMBL" id="DRMS01000334">
    <property type="protein sequence ID" value="HFC92919.1"/>
    <property type="molecule type" value="Genomic_DNA"/>
</dbReference>
<evidence type="ECO:0000313" key="10">
    <source>
        <dbReference type="EMBL" id="HFC92919.1"/>
    </source>
</evidence>
<dbReference type="PANTHER" id="PTHR40942:SF4">
    <property type="entry name" value="CYTOCHROME C5"/>
    <property type="match status" value="1"/>
</dbReference>
<dbReference type="PANTHER" id="PTHR40942">
    <property type="match status" value="1"/>
</dbReference>
<comment type="function">
    <text evidence="1">Hydrolyzes diadenosine 5',5'''-P1,P4-tetraphosphate to yield ADP.</text>
</comment>
<reference evidence="10" key="1">
    <citation type="journal article" date="2020" name="mSystems">
        <title>Genome- and Community-Level Interaction Insights into Carbon Utilization and Element Cycling Functions of Hydrothermarchaeota in Hydrothermal Sediment.</title>
        <authorList>
            <person name="Zhou Z."/>
            <person name="Liu Y."/>
            <person name="Xu W."/>
            <person name="Pan J."/>
            <person name="Luo Z.H."/>
            <person name="Li M."/>
        </authorList>
    </citation>
    <scope>NUCLEOTIDE SEQUENCE [LARGE SCALE GENOMIC DNA]</scope>
    <source>
        <strain evidence="10">HyVt-493</strain>
    </source>
</reference>
<dbReference type="Gene3D" id="3.60.21.10">
    <property type="match status" value="1"/>
</dbReference>
<gene>
    <name evidence="10" type="ORF">ENJ51_08925</name>
</gene>
<dbReference type="GO" id="GO:0008803">
    <property type="term" value="F:bis(5'-nucleosyl)-tetraphosphatase (symmetrical) activity"/>
    <property type="evidence" value="ECO:0007669"/>
    <property type="project" value="UniProtKB-EC"/>
</dbReference>
<dbReference type="NCBIfam" id="TIGR00668">
    <property type="entry name" value="apaH"/>
    <property type="match status" value="1"/>
</dbReference>
<keyword evidence="4 10" id="KW-0378">Hydrolase</keyword>
<dbReference type="Pfam" id="PF00149">
    <property type="entry name" value="Metallophos"/>
    <property type="match status" value="1"/>
</dbReference>
<name>A0A7V2T3S1_LEUMU</name>
<dbReference type="InterPro" id="IPR004617">
    <property type="entry name" value="ApaH"/>
</dbReference>
<proteinExistence type="inferred from homology"/>
<comment type="similarity">
    <text evidence="2">Belongs to the Ap4A hydrolase family.</text>
</comment>
<feature type="domain" description="Calcineurin-like phosphoesterase" evidence="9">
    <location>
        <begin position="1"/>
        <end position="162"/>
    </location>
</feature>
<protein>
    <recommendedName>
        <fullName evidence="3">bis(5'-nucleosyl)-tetraphosphatase (symmetrical)</fullName>
        <ecNumber evidence="3">3.6.1.41</ecNumber>
    </recommendedName>
    <alternativeName>
        <fullName evidence="6">Ap4A hydrolase</fullName>
    </alternativeName>
    <alternativeName>
        <fullName evidence="5">Diadenosine 5',5'''-P1,P4-tetraphosphate pyrophosphohydrolase</fullName>
    </alternativeName>
    <alternativeName>
        <fullName evidence="7">Diadenosine tetraphosphatase</fullName>
    </alternativeName>
</protein>
<dbReference type="PIRSF" id="PIRSF000903">
    <property type="entry name" value="B5n-ttraPtase_sm"/>
    <property type="match status" value="1"/>
</dbReference>
<dbReference type="NCBIfam" id="NF001204">
    <property type="entry name" value="PRK00166.1"/>
    <property type="match status" value="1"/>
</dbReference>
<dbReference type="InterPro" id="IPR029052">
    <property type="entry name" value="Metallo-depent_PP-like"/>
</dbReference>
<evidence type="ECO:0000256" key="4">
    <source>
        <dbReference type="ARBA" id="ARBA00022801"/>
    </source>
</evidence>
<evidence type="ECO:0000259" key="9">
    <source>
        <dbReference type="Pfam" id="PF00149"/>
    </source>
</evidence>
<evidence type="ECO:0000256" key="3">
    <source>
        <dbReference type="ARBA" id="ARBA00012506"/>
    </source>
</evidence>
<evidence type="ECO:0000256" key="5">
    <source>
        <dbReference type="ARBA" id="ARBA00031248"/>
    </source>
</evidence>
<dbReference type="InterPro" id="IPR004843">
    <property type="entry name" value="Calcineurin-like_PHP"/>
</dbReference>
<comment type="caution">
    <text evidence="10">The sequence shown here is derived from an EMBL/GenBank/DDBJ whole genome shotgun (WGS) entry which is preliminary data.</text>
</comment>
<evidence type="ECO:0000256" key="6">
    <source>
        <dbReference type="ARBA" id="ARBA00032248"/>
    </source>
</evidence>
<sequence>MAIYAIGDIQGCYDPFRRLLDKIKFTPEKDTLWIAGDLVSRGKQSLEVLRFIKALDKSAISVLGNHDISLIASHYGLFKPHKTLKPIFSAPDREELIDWLRNRPFLHVDKTLGYCMAHAGISPSWTLEQAISCAEEIQIPLRGNHADLWLQEIYGNKPAKWKNDLKSYKRYRYSLNSFVRMRYSKAKGALDFHHKKNPFERKDKYPNLMPWFLCPIRKPLPVKVIFGHWSSLGFYQDENVIALDTGCVWNHKLTAIQLNKEIITSVECP</sequence>
<evidence type="ECO:0000256" key="2">
    <source>
        <dbReference type="ARBA" id="ARBA00005419"/>
    </source>
</evidence>
<comment type="catalytic activity">
    <reaction evidence="8">
        <text>P(1),P(4)-bis(5'-adenosyl) tetraphosphate + H2O = 2 ADP + 2 H(+)</text>
        <dbReference type="Rhea" id="RHEA:24252"/>
        <dbReference type="ChEBI" id="CHEBI:15377"/>
        <dbReference type="ChEBI" id="CHEBI:15378"/>
        <dbReference type="ChEBI" id="CHEBI:58141"/>
        <dbReference type="ChEBI" id="CHEBI:456216"/>
        <dbReference type="EC" id="3.6.1.41"/>
    </reaction>
</comment>
<dbReference type="SUPFAM" id="SSF56300">
    <property type="entry name" value="Metallo-dependent phosphatases"/>
    <property type="match status" value="1"/>
</dbReference>
<dbReference type="CDD" id="cd07422">
    <property type="entry name" value="MPP_ApaH"/>
    <property type="match status" value="1"/>
</dbReference>